<keyword evidence="2" id="KW-0472">Membrane</keyword>
<dbReference type="STRING" id="46177.SAMN05660976_02833"/>
<evidence type="ECO:0000256" key="2">
    <source>
        <dbReference type="SAM" id="Phobius"/>
    </source>
</evidence>
<keyword evidence="4" id="KW-1185">Reference proteome</keyword>
<gene>
    <name evidence="3" type="ORF">SAMN05660976_02833</name>
</gene>
<protein>
    <recommendedName>
        <fullName evidence="5">Capsular polysaccharide biosynthesis protein</fullName>
    </recommendedName>
</protein>
<accession>A0A1H7R7W8</accession>
<evidence type="ECO:0000313" key="3">
    <source>
        <dbReference type="EMBL" id="SEL56283.1"/>
    </source>
</evidence>
<proteinExistence type="predicted"/>
<feature type="region of interest" description="Disordered" evidence="1">
    <location>
        <begin position="217"/>
        <end position="243"/>
    </location>
</feature>
<keyword evidence="2" id="KW-0812">Transmembrane</keyword>
<reference evidence="3 4" key="1">
    <citation type="submission" date="2016-10" db="EMBL/GenBank/DDBJ databases">
        <authorList>
            <person name="de Groot N.N."/>
        </authorList>
    </citation>
    <scope>NUCLEOTIDE SEQUENCE [LARGE SCALE GENOMIC DNA]</scope>
    <source>
        <strain evidence="3 4">DSM 43357</strain>
    </source>
</reference>
<organism evidence="3 4">
    <name type="scientific">Nonomuraea pusilla</name>
    <dbReference type="NCBI Taxonomy" id="46177"/>
    <lineage>
        <taxon>Bacteria</taxon>
        <taxon>Bacillati</taxon>
        <taxon>Actinomycetota</taxon>
        <taxon>Actinomycetes</taxon>
        <taxon>Streptosporangiales</taxon>
        <taxon>Streptosporangiaceae</taxon>
        <taxon>Nonomuraea</taxon>
    </lineage>
</organism>
<dbReference type="Proteomes" id="UP000198953">
    <property type="component" value="Unassembled WGS sequence"/>
</dbReference>
<name>A0A1H7R7W8_9ACTN</name>
<dbReference type="EMBL" id="FOBF01000005">
    <property type="protein sequence ID" value="SEL56283.1"/>
    <property type="molecule type" value="Genomic_DNA"/>
</dbReference>
<dbReference type="AlphaFoldDB" id="A0A1H7R7W8"/>
<feature type="transmembrane region" description="Helical" evidence="2">
    <location>
        <begin position="189"/>
        <end position="207"/>
    </location>
</feature>
<sequence>MDFWGTVRVVFRRWYVTIPAFLLALGVSFAVYLRIPAMYQSNAVLVLTIPVTGGSVPVDPAYPNPRTNPLLNYDGALNVSASILLQTLSAPETAAQLGAPPGGLTTYTVNNGSSNPELLASGPFVIIEAKSPSPVAARELVTKIVARAKQELAARQRLLQAPPSTYIRLTEMVPPTSPQEQRGGKSRTAAAVLVLGLFCSLTAGFAAESVAAALRRRREGTVPPDPLPPGAPPGRDEPLALRR</sequence>
<evidence type="ECO:0000313" key="4">
    <source>
        <dbReference type="Proteomes" id="UP000198953"/>
    </source>
</evidence>
<feature type="compositionally biased region" description="Pro residues" evidence="1">
    <location>
        <begin position="223"/>
        <end position="232"/>
    </location>
</feature>
<evidence type="ECO:0000256" key="1">
    <source>
        <dbReference type="SAM" id="MobiDB-lite"/>
    </source>
</evidence>
<feature type="compositionally biased region" description="Basic and acidic residues" evidence="1">
    <location>
        <begin position="234"/>
        <end position="243"/>
    </location>
</feature>
<dbReference type="OrthoDB" id="3522370at2"/>
<evidence type="ECO:0008006" key="5">
    <source>
        <dbReference type="Google" id="ProtNLM"/>
    </source>
</evidence>
<keyword evidence="2" id="KW-1133">Transmembrane helix</keyword>
<dbReference type="RefSeq" id="WP_055504717.1">
    <property type="nucleotide sequence ID" value="NZ_BBZG01000002.1"/>
</dbReference>
<feature type="transmembrane region" description="Helical" evidence="2">
    <location>
        <begin position="14"/>
        <end position="33"/>
    </location>
</feature>